<dbReference type="GO" id="GO:0000287">
    <property type="term" value="F:magnesium ion binding"/>
    <property type="evidence" value="ECO:0007669"/>
    <property type="project" value="TreeGrafter"/>
</dbReference>
<feature type="transmembrane region" description="Helical" evidence="5">
    <location>
        <begin position="466"/>
        <end position="487"/>
    </location>
</feature>
<protein>
    <submittedName>
        <fullName evidence="6">Uncharacterized protein</fullName>
    </submittedName>
</protein>
<dbReference type="AlphaFoldDB" id="G4TCG9"/>
<dbReference type="PANTHER" id="PTHR46494">
    <property type="entry name" value="CORA FAMILY METAL ION TRANSPORTER (EUROFUNG)"/>
    <property type="match status" value="1"/>
</dbReference>
<keyword evidence="5" id="KW-0472">Membrane</keyword>
<evidence type="ECO:0000256" key="4">
    <source>
        <dbReference type="SAM" id="MobiDB-lite"/>
    </source>
</evidence>
<feature type="region of interest" description="Disordered" evidence="4">
    <location>
        <begin position="612"/>
        <end position="636"/>
    </location>
</feature>
<keyword evidence="5" id="KW-1133">Transmembrane helix</keyword>
<evidence type="ECO:0000313" key="6">
    <source>
        <dbReference type="EMBL" id="CCA69012.1"/>
    </source>
</evidence>
<dbReference type="InterPro" id="IPR002523">
    <property type="entry name" value="MgTranspt_CorA/ZnTranspt_ZntB"/>
</dbReference>
<evidence type="ECO:0000313" key="7">
    <source>
        <dbReference type="Proteomes" id="UP000007148"/>
    </source>
</evidence>
<dbReference type="OrthoDB" id="165352at2759"/>
<comment type="caution">
    <text evidence="6">The sequence shown here is derived from an EMBL/GenBank/DDBJ whole genome shotgun (WGS) entry which is preliminary data.</text>
</comment>
<dbReference type="EMBL" id="CAFZ01000045">
    <property type="protein sequence ID" value="CCA69012.1"/>
    <property type="molecule type" value="Genomic_DNA"/>
</dbReference>
<dbReference type="GO" id="GO:0050897">
    <property type="term" value="F:cobalt ion binding"/>
    <property type="evidence" value="ECO:0007669"/>
    <property type="project" value="TreeGrafter"/>
</dbReference>
<organism evidence="6 7">
    <name type="scientific">Serendipita indica (strain DSM 11827)</name>
    <name type="common">Root endophyte fungus</name>
    <name type="synonym">Piriformospora indica</name>
    <dbReference type="NCBI Taxonomy" id="1109443"/>
    <lineage>
        <taxon>Eukaryota</taxon>
        <taxon>Fungi</taxon>
        <taxon>Dikarya</taxon>
        <taxon>Basidiomycota</taxon>
        <taxon>Agaricomycotina</taxon>
        <taxon>Agaricomycetes</taxon>
        <taxon>Sebacinales</taxon>
        <taxon>Serendipitaceae</taxon>
        <taxon>Serendipita</taxon>
    </lineage>
</organism>
<dbReference type="Pfam" id="PF01544">
    <property type="entry name" value="CorA"/>
    <property type="match status" value="1"/>
</dbReference>
<proteinExistence type="predicted"/>
<dbReference type="PANTHER" id="PTHR46494:SF1">
    <property type="entry name" value="CORA FAMILY METAL ION TRANSPORTER (EUROFUNG)"/>
    <property type="match status" value="1"/>
</dbReference>
<dbReference type="SUPFAM" id="SSF143865">
    <property type="entry name" value="CorA soluble domain-like"/>
    <property type="match status" value="1"/>
</dbReference>
<dbReference type="GO" id="GO:0005886">
    <property type="term" value="C:plasma membrane"/>
    <property type="evidence" value="ECO:0007669"/>
    <property type="project" value="UniProtKB-SubCell"/>
</dbReference>
<feature type="compositionally biased region" description="Low complexity" evidence="4">
    <location>
        <begin position="626"/>
        <end position="636"/>
    </location>
</feature>
<name>G4TCG9_SERID</name>
<feature type="region of interest" description="Disordered" evidence="4">
    <location>
        <begin position="539"/>
        <end position="572"/>
    </location>
</feature>
<evidence type="ECO:0000256" key="1">
    <source>
        <dbReference type="ARBA" id="ARBA00004651"/>
    </source>
</evidence>
<keyword evidence="2" id="KW-0813">Transport</keyword>
<evidence type="ECO:0000256" key="3">
    <source>
        <dbReference type="ARBA" id="ARBA00022475"/>
    </source>
</evidence>
<dbReference type="GO" id="GO:0015095">
    <property type="term" value="F:magnesium ion transmembrane transporter activity"/>
    <property type="evidence" value="ECO:0007669"/>
    <property type="project" value="TreeGrafter"/>
</dbReference>
<dbReference type="Gene3D" id="1.20.58.340">
    <property type="entry name" value="Magnesium transport protein CorA, transmembrane region"/>
    <property type="match status" value="1"/>
</dbReference>
<dbReference type="GO" id="GO:0015087">
    <property type="term" value="F:cobalt ion transmembrane transporter activity"/>
    <property type="evidence" value="ECO:0007669"/>
    <property type="project" value="TreeGrafter"/>
</dbReference>
<dbReference type="InParanoid" id="G4TCG9"/>
<keyword evidence="7" id="KW-1185">Reference proteome</keyword>
<dbReference type="Proteomes" id="UP000007148">
    <property type="component" value="Unassembled WGS sequence"/>
</dbReference>
<dbReference type="InterPro" id="IPR045861">
    <property type="entry name" value="CorA_cytoplasmic_dom"/>
</dbReference>
<sequence length="636" mass="71567">MIDQRSDGQTRKGRAFSKQLAARCKLMDSTGTMDMDLVDEPEEDIVQQQHEATHSRSSNHTLRASPSTYIPNFSLRFRLINGHVGSARPDEGYLLKGWRRALRDHEGEVRWWYTQSEKDGADAVFQKEPPTITDASYSPPDIFADGNLFPDAETTVQVVEFRKETPVPSKWYPPVKDIDAIEKLLNSPMPHDAWRWVHCEGLNGPTLKALAKTVDWPLRKFGGIFTWTRASMEWSDGVILVHFQNQSTRLFIWHGGGKYPVLITCTTLNSLDSSMTRVLDFVDRGCSRPEIVLRKDPSLMFYGILRAVIQDLRFSVHEIGKLMGEAFVRSTAQPTQANLSYFYHLQDRLFILSLDTTSLKNAAANLLYAAEQMEGRPNALISERTRIMIKDQMGLISLLNEELPDIVRRAEAIVNLAFNTLAFRTNNLLQILAVVTVASLPLTVVTGILGIQWFDDTKINGKQVAITLSVVGGVVIAGLIWFAYWFWDQRRNAKDDGSALAQQSKEKQTATMPGLAQRQAWARVQDLDRDNEIINHFRHEHNPMMRAYHPLDAPSPRSSSPPPPTSPSKRKTVDVFLRDTSFKRIRHGTMPSRGQDAIAEEGNSMTRLATMSAINPNRAPSPPTPTAKTSPPASHE</sequence>
<reference evidence="6 7" key="1">
    <citation type="journal article" date="2011" name="PLoS Pathog.">
        <title>Endophytic Life Strategies Decoded by Genome and Transcriptome Analyses of the Mutualistic Root Symbiont Piriformospora indica.</title>
        <authorList>
            <person name="Zuccaro A."/>
            <person name="Lahrmann U."/>
            <person name="Guldener U."/>
            <person name="Langen G."/>
            <person name="Pfiffi S."/>
            <person name="Biedenkopf D."/>
            <person name="Wong P."/>
            <person name="Samans B."/>
            <person name="Grimm C."/>
            <person name="Basiewicz M."/>
            <person name="Murat C."/>
            <person name="Martin F."/>
            <person name="Kogel K.H."/>
        </authorList>
    </citation>
    <scope>NUCLEOTIDE SEQUENCE [LARGE SCALE GENOMIC DNA]</scope>
    <source>
        <strain evidence="6 7">DSM 11827</strain>
    </source>
</reference>
<dbReference type="HOGENOM" id="CLU_430266_0_0_1"/>
<comment type="subcellular location">
    <subcellularLocation>
        <location evidence="1">Cell membrane</location>
        <topology evidence="1">Multi-pass membrane protein</topology>
    </subcellularLocation>
</comment>
<keyword evidence="5" id="KW-0812">Transmembrane</keyword>
<evidence type="ECO:0000256" key="5">
    <source>
        <dbReference type="SAM" id="Phobius"/>
    </source>
</evidence>
<evidence type="ECO:0000256" key="2">
    <source>
        <dbReference type="ARBA" id="ARBA00022448"/>
    </source>
</evidence>
<keyword evidence="3" id="KW-1003">Cell membrane</keyword>
<gene>
    <name evidence="6" type="ORF">PIIN_02871</name>
</gene>
<accession>G4TCG9</accession>
<feature type="transmembrane region" description="Helical" evidence="5">
    <location>
        <begin position="428"/>
        <end position="454"/>
    </location>
</feature>